<sequence length="456" mass="48723">MDIKKITLAAVVSSLMFTTVQADQNNESEKDSVHEWGPWALPVSPAAGPEVSPGILAFAGGTGPEHVFLDPDINIPETGCEPGQPCGYASFYPFSYDSGDSEPEVSFVGPGGDLFAQYGIQSLTPVAAGFAGQILRIDGGEGVRFIDGPEGRHRVVQFAVTPNGDPGLYIDILSMPLEERTHLGPFNIHYEYDDGLYRLDALTDATFRCLGNCRRGYYRLDRGHLQGFVDATDGQLRRGYDGPEGAVSHGFWATGAYNPSEEFIQAYLGSYVLGTTSTLDQLSSLIGALEYRNDFAEFATDLTATYTGHTAFGARVILDINFSTSTWSGEFNRGRDGMVMAYASENGTSLMGQVGFTVEGGVIEGINLTASSSNLGATDYGAETSVTGNVSASFFGAGAGEVAGVADIVKTKMVVPNGIEEQRIYPAGYQDATHVTTFSTELSEKVKIPEIQVDDI</sequence>
<dbReference type="SUPFAM" id="SSF56925">
    <property type="entry name" value="OMPA-like"/>
    <property type="match status" value="1"/>
</dbReference>
<feature type="signal peptide" evidence="1">
    <location>
        <begin position="1"/>
        <end position="22"/>
    </location>
</feature>
<dbReference type="InterPro" id="IPR011250">
    <property type="entry name" value="OMP/PagP_B-barrel"/>
</dbReference>
<dbReference type="RefSeq" id="WP_007020537.1">
    <property type="nucleotide sequence ID" value="NZ_CH724125.1"/>
</dbReference>
<keyword evidence="3" id="KW-1185">Reference proteome</keyword>
<dbReference type="Gene3D" id="2.40.160.90">
    <property type="match status" value="1"/>
</dbReference>
<protein>
    <recommendedName>
        <fullName evidence="4">Transferrin-binding protein B C-lobe/N-lobe beta barrel domain-containing protein</fullName>
    </recommendedName>
</protein>
<dbReference type="AlphaFoldDB" id="A0A7U8GTF3"/>
<dbReference type="Proteomes" id="UP000002171">
    <property type="component" value="Unassembled WGS sequence"/>
</dbReference>
<proteinExistence type="predicted"/>
<evidence type="ECO:0008006" key="4">
    <source>
        <dbReference type="Google" id="ProtNLM"/>
    </source>
</evidence>
<reference evidence="2 3" key="1">
    <citation type="submission" date="2006-02" db="EMBL/GenBank/DDBJ databases">
        <authorList>
            <person name="Pinhassi J."/>
            <person name="Pedros-Alio C."/>
            <person name="Ferriera S."/>
            <person name="Johnson J."/>
            <person name="Kravitz S."/>
            <person name="Halpern A."/>
            <person name="Remington K."/>
            <person name="Beeson K."/>
            <person name="Tran B."/>
            <person name="Rogers Y.-H."/>
            <person name="Friedman R."/>
            <person name="Venter J.C."/>
        </authorList>
    </citation>
    <scope>NUCLEOTIDE SEQUENCE [LARGE SCALE GENOMIC DNA]</scope>
    <source>
        <strain evidence="2 3">MED92</strain>
    </source>
</reference>
<organism evidence="2 3">
    <name type="scientific">Neptuniibacter caesariensis</name>
    <dbReference type="NCBI Taxonomy" id="207954"/>
    <lineage>
        <taxon>Bacteria</taxon>
        <taxon>Pseudomonadati</taxon>
        <taxon>Pseudomonadota</taxon>
        <taxon>Gammaproteobacteria</taxon>
        <taxon>Oceanospirillales</taxon>
        <taxon>Oceanospirillaceae</taxon>
        <taxon>Neptuniibacter</taxon>
    </lineage>
</organism>
<keyword evidence="1" id="KW-0732">Signal</keyword>
<accession>A0A7U8GTF3</accession>
<feature type="chain" id="PRO_5031238801" description="Transferrin-binding protein B C-lobe/N-lobe beta barrel domain-containing protein" evidence="1">
    <location>
        <begin position="23"/>
        <end position="456"/>
    </location>
</feature>
<name>A0A7U8GTF3_NEPCE</name>
<dbReference type="OrthoDB" id="6114458at2"/>
<gene>
    <name evidence="2" type="ORF">MED92_14358</name>
</gene>
<dbReference type="EMBL" id="AAOW01000003">
    <property type="protein sequence ID" value="EAR62227.1"/>
    <property type="molecule type" value="Genomic_DNA"/>
</dbReference>
<evidence type="ECO:0000256" key="1">
    <source>
        <dbReference type="SAM" id="SignalP"/>
    </source>
</evidence>
<comment type="caution">
    <text evidence="2">The sequence shown here is derived from an EMBL/GenBank/DDBJ whole genome shotgun (WGS) entry which is preliminary data.</text>
</comment>
<evidence type="ECO:0000313" key="2">
    <source>
        <dbReference type="EMBL" id="EAR62227.1"/>
    </source>
</evidence>
<evidence type="ECO:0000313" key="3">
    <source>
        <dbReference type="Proteomes" id="UP000002171"/>
    </source>
</evidence>